<protein>
    <submittedName>
        <fullName evidence="6">Cyclopropane-fatty-acyl-phospholipid synthase</fullName>
    </submittedName>
</protein>
<keyword evidence="2" id="KW-0489">Methyltransferase</keyword>
<dbReference type="NCBIfam" id="NF008686">
    <property type="entry name" value="PRK11705.1"/>
    <property type="match status" value="1"/>
</dbReference>
<organism evidence="6">
    <name type="scientific">Tupanvirus soda lake</name>
    <dbReference type="NCBI Taxonomy" id="2126985"/>
    <lineage>
        <taxon>Viruses</taxon>
        <taxon>Varidnaviria</taxon>
        <taxon>Bamfordvirae</taxon>
        <taxon>Nucleocytoviricota</taxon>
        <taxon>Megaviricetes</taxon>
        <taxon>Imitervirales</taxon>
        <taxon>Mimiviridae</taxon>
        <taxon>Megamimivirinae</taxon>
        <taxon>Tupanvirus</taxon>
        <taxon>Tupanvirus salinum</taxon>
    </lineage>
</organism>
<dbReference type="CDD" id="cd02440">
    <property type="entry name" value="AdoMet_MTases"/>
    <property type="match status" value="1"/>
</dbReference>
<dbReference type="GO" id="GO:0008168">
    <property type="term" value="F:methyltransferase activity"/>
    <property type="evidence" value="ECO:0007669"/>
    <property type="project" value="UniProtKB-KW"/>
</dbReference>
<dbReference type="PANTHER" id="PTHR43667">
    <property type="entry name" value="CYCLOPROPANE-FATTY-ACYL-PHOSPHOLIPID SYNTHASE"/>
    <property type="match status" value="1"/>
</dbReference>
<dbReference type="GeneID" id="80518729"/>
<keyword evidence="3" id="KW-0808">Transferase</keyword>
<evidence type="ECO:0000256" key="4">
    <source>
        <dbReference type="ARBA" id="ARBA00022691"/>
    </source>
</evidence>
<dbReference type="SUPFAM" id="SSF53335">
    <property type="entry name" value="S-adenosyl-L-methionine-dependent methyltransferases"/>
    <property type="match status" value="1"/>
</dbReference>
<evidence type="ECO:0000256" key="1">
    <source>
        <dbReference type="ARBA" id="ARBA00010815"/>
    </source>
</evidence>
<dbReference type="InterPro" id="IPR050723">
    <property type="entry name" value="CFA/CMAS"/>
</dbReference>
<keyword evidence="4" id="KW-0949">S-adenosyl-L-methionine</keyword>
<dbReference type="Gene3D" id="3.40.50.150">
    <property type="entry name" value="Vaccinia Virus protein VP39"/>
    <property type="match status" value="1"/>
</dbReference>
<dbReference type="InterPro" id="IPR029063">
    <property type="entry name" value="SAM-dependent_MTases_sf"/>
</dbReference>
<dbReference type="GO" id="GO:0032259">
    <property type="term" value="P:methylation"/>
    <property type="evidence" value="ECO:0007669"/>
    <property type="project" value="UniProtKB-KW"/>
</dbReference>
<dbReference type="PIRSF" id="PIRSF003085">
    <property type="entry name" value="CMAS"/>
    <property type="match status" value="1"/>
</dbReference>
<proteinExistence type="inferred from homology"/>
<sequence length="378" mass="44037">MSSRDIVDQLARLADIEIGTDIIVNDDRFYDRVFKDDSLGLGESYVLGWWDAGTMELDEIFYKISKSNIKNKLQDLSYYSKAKLISLQMYNYLFPVKSIEESKVVALQHYNLGNELYEMMLEPMIYSCAYFMSPDDSLYQAQINKMELITQKIKLEPGMRILDIGCGWGELAAYLSKKNICVDGITISEEQFKYAQQKFSSDNVKFHLVDYREFNPSYQYDAIVSVGMFEHVNSNNYKEFMEIAHKLLKPGGLFLLHTIGSNISTNICDRWINKYIFPNSALPSMAQISSASEGKFVIEDVHNLGPHYDKTLMCWYDNFTKNFDKINEKREIPFTNEFFRMWTYYLLACAGSFRARNIQLYQVVFSKESDNAYQRPNF</sequence>
<reference evidence="6" key="2">
    <citation type="journal article" date="2018" name="Nat. Commun.">
        <title>Tailed giant Tupanvirus possesses the most complete translational apparatus of the known virosphere.</title>
        <authorList>
            <person name="Abrahao J."/>
            <person name="Silva L."/>
            <person name="Silva L.S."/>
            <person name="Khalil J.Y.B."/>
            <person name="Rodrigues R."/>
            <person name="Arantes T."/>
            <person name="Assis F."/>
            <person name="Boratto P."/>
            <person name="Andrade M."/>
            <person name="Kroon E.G."/>
            <person name="Ribeiro B."/>
            <person name="Bergier I."/>
            <person name="Seligmann H."/>
            <person name="Ghigo E."/>
            <person name="Colson P."/>
            <person name="Levasseur A."/>
            <person name="Kroemer G."/>
            <person name="Raoult D."/>
            <person name="La Scola B."/>
        </authorList>
    </citation>
    <scope>NUCLEOTIDE SEQUENCE [LARGE SCALE GENOMIC DNA]</scope>
    <source>
        <strain evidence="6">Soda lake</strain>
    </source>
</reference>
<dbReference type="Pfam" id="PF02353">
    <property type="entry name" value="CMAS"/>
    <property type="match status" value="1"/>
</dbReference>
<dbReference type="KEGG" id="vg:80518729"/>
<name>A0A6N1NUY2_9VIRU</name>
<dbReference type="InterPro" id="IPR003333">
    <property type="entry name" value="CMAS"/>
</dbReference>
<dbReference type="EMBL" id="KY523104">
    <property type="protein sequence ID" value="QKU35306.1"/>
    <property type="molecule type" value="Genomic_DNA"/>
</dbReference>
<evidence type="ECO:0000313" key="6">
    <source>
        <dbReference type="EMBL" id="QKU35306.1"/>
    </source>
</evidence>
<evidence type="ECO:0000256" key="3">
    <source>
        <dbReference type="ARBA" id="ARBA00022679"/>
    </source>
</evidence>
<keyword evidence="5" id="KW-0443">Lipid metabolism</keyword>
<dbReference type="PANTHER" id="PTHR43667:SF1">
    <property type="entry name" value="CYCLOPROPANE-FATTY-ACYL-PHOSPHOLIPID SYNTHASE"/>
    <property type="match status" value="1"/>
</dbReference>
<comment type="similarity">
    <text evidence="1">Belongs to the CFA/CMAS family.</text>
</comment>
<dbReference type="GO" id="GO:0008610">
    <property type="term" value="P:lipid biosynthetic process"/>
    <property type="evidence" value="ECO:0007669"/>
    <property type="project" value="InterPro"/>
</dbReference>
<evidence type="ECO:0000256" key="5">
    <source>
        <dbReference type="ARBA" id="ARBA00023098"/>
    </source>
</evidence>
<dbReference type="RefSeq" id="YP_010781965.1">
    <property type="nucleotide sequence ID" value="NC_075039.1"/>
</dbReference>
<evidence type="ECO:0000256" key="2">
    <source>
        <dbReference type="ARBA" id="ARBA00022603"/>
    </source>
</evidence>
<reference evidence="6" key="1">
    <citation type="submission" date="2017-01" db="EMBL/GenBank/DDBJ databases">
        <authorList>
            <person name="Assis F.L."/>
            <person name="Abrahao J.S."/>
            <person name="Silva L."/>
            <person name="Khalil J.B."/>
            <person name="Rodrigues R."/>
            <person name="Silva L.S."/>
            <person name="Arantes T."/>
            <person name="Boratto P."/>
            <person name="Andrade M."/>
            <person name="Kroon E.G."/>
            <person name="Ribeiro B."/>
            <person name="Bergier I."/>
            <person name="Seligmann H."/>
            <person name="Ghigo E."/>
            <person name="Colson P."/>
            <person name="Levasseur A."/>
            <person name="Raoult D."/>
            <person name="Scola B.L."/>
        </authorList>
    </citation>
    <scope>NUCLEOTIDE SEQUENCE</scope>
    <source>
        <strain evidence="6">Soda lake</strain>
    </source>
</reference>
<accession>A0A6N1NUY2</accession>